<evidence type="ECO:0000313" key="1">
    <source>
        <dbReference type="EMBL" id="KAK3362079.1"/>
    </source>
</evidence>
<evidence type="ECO:0000313" key="2">
    <source>
        <dbReference type="Proteomes" id="UP001287356"/>
    </source>
</evidence>
<reference evidence="1" key="1">
    <citation type="journal article" date="2023" name="Mol. Phylogenet. Evol.">
        <title>Genome-scale phylogeny and comparative genomics of the fungal order Sordariales.</title>
        <authorList>
            <person name="Hensen N."/>
            <person name="Bonometti L."/>
            <person name="Westerberg I."/>
            <person name="Brannstrom I.O."/>
            <person name="Guillou S."/>
            <person name="Cros-Aarteil S."/>
            <person name="Calhoun S."/>
            <person name="Haridas S."/>
            <person name="Kuo A."/>
            <person name="Mondo S."/>
            <person name="Pangilinan J."/>
            <person name="Riley R."/>
            <person name="LaButti K."/>
            <person name="Andreopoulos B."/>
            <person name="Lipzen A."/>
            <person name="Chen C."/>
            <person name="Yan M."/>
            <person name="Daum C."/>
            <person name="Ng V."/>
            <person name="Clum A."/>
            <person name="Steindorff A."/>
            <person name="Ohm R.A."/>
            <person name="Martin F."/>
            <person name="Silar P."/>
            <person name="Natvig D.O."/>
            <person name="Lalanne C."/>
            <person name="Gautier V."/>
            <person name="Ament-Velasquez S.L."/>
            <person name="Kruys A."/>
            <person name="Hutchinson M.I."/>
            <person name="Powell A.J."/>
            <person name="Barry K."/>
            <person name="Miller A.N."/>
            <person name="Grigoriev I.V."/>
            <person name="Debuchy R."/>
            <person name="Gladieux P."/>
            <person name="Hiltunen Thoren M."/>
            <person name="Johannesson H."/>
        </authorList>
    </citation>
    <scope>NUCLEOTIDE SEQUENCE</scope>
    <source>
        <strain evidence="1">CBS 958.72</strain>
    </source>
</reference>
<sequence length="225" mass="25105">MRGQTFPYRVGETLLGRRHTPPKAAENYHFQEDISVCPGLADDIKNKHIMDMCLEHPPAPGITQGGLVSFEILKTIRVLDKFNSQIVTVKPITPPDNNSSRAFLPGDASSESAAKQLPPSYLPTNFLLAAKLYDPLFFGLASDLFYTYDAAYAHEVKAYKQLEPLWGTTVPRFHGYYTFDFVPGTVLGSLDENPGALRLSDRQRKAIIANIIDADSQMWQLDVDN</sequence>
<protein>
    <submittedName>
        <fullName evidence="1">Uncharacterized protein</fullName>
    </submittedName>
</protein>
<dbReference type="EMBL" id="JAULSN010000010">
    <property type="protein sequence ID" value="KAK3362079.1"/>
    <property type="molecule type" value="Genomic_DNA"/>
</dbReference>
<organism evidence="1 2">
    <name type="scientific">Lasiosphaeria ovina</name>
    <dbReference type="NCBI Taxonomy" id="92902"/>
    <lineage>
        <taxon>Eukaryota</taxon>
        <taxon>Fungi</taxon>
        <taxon>Dikarya</taxon>
        <taxon>Ascomycota</taxon>
        <taxon>Pezizomycotina</taxon>
        <taxon>Sordariomycetes</taxon>
        <taxon>Sordariomycetidae</taxon>
        <taxon>Sordariales</taxon>
        <taxon>Lasiosphaeriaceae</taxon>
        <taxon>Lasiosphaeria</taxon>
    </lineage>
</organism>
<reference evidence="1" key="2">
    <citation type="submission" date="2023-06" db="EMBL/GenBank/DDBJ databases">
        <authorList>
            <consortium name="Lawrence Berkeley National Laboratory"/>
            <person name="Haridas S."/>
            <person name="Hensen N."/>
            <person name="Bonometti L."/>
            <person name="Westerberg I."/>
            <person name="Brannstrom I.O."/>
            <person name="Guillou S."/>
            <person name="Cros-Aarteil S."/>
            <person name="Calhoun S."/>
            <person name="Kuo A."/>
            <person name="Mondo S."/>
            <person name="Pangilinan J."/>
            <person name="Riley R."/>
            <person name="Labutti K."/>
            <person name="Andreopoulos B."/>
            <person name="Lipzen A."/>
            <person name="Chen C."/>
            <person name="Yanf M."/>
            <person name="Daum C."/>
            <person name="Ng V."/>
            <person name="Clum A."/>
            <person name="Steindorff A."/>
            <person name="Ohm R."/>
            <person name="Martin F."/>
            <person name="Silar P."/>
            <person name="Natvig D."/>
            <person name="Lalanne C."/>
            <person name="Gautier V."/>
            <person name="Ament-Velasquez S.L."/>
            <person name="Kruys A."/>
            <person name="Hutchinson M.I."/>
            <person name="Powell A.J."/>
            <person name="Barry K."/>
            <person name="Miller A.N."/>
            <person name="Grigoriev I.V."/>
            <person name="Debuchy R."/>
            <person name="Gladieux P."/>
            <person name="Thoren M.H."/>
            <person name="Johannesson H."/>
        </authorList>
    </citation>
    <scope>NUCLEOTIDE SEQUENCE</scope>
    <source>
        <strain evidence="1">CBS 958.72</strain>
    </source>
</reference>
<proteinExistence type="predicted"/>
<dbReference type="Proteomes" id="UP001287356">
    <property type="component" value="Unassembled WGS sequence"/>
</dbReference>
<name>A0AAE0N062_9PEZI</name>
<comment type="caution">
    <text evidence="1">The sequence shown here is derived from an EMBL/GenBank/DDBJ whole genome shotgun (WGS) entry which is preliminary data.</text>
</comment>
<accession>A0AAE0N062</accession>
<gene>
    <name evidence="1" type="ORF">B0T24DRAFT_724484</name>
</gene>
<dbReference type="AlphaFoldDB" id="A0AAE0N062"/>
<keyword evidence="2" id="KW-1185">Reference proteome</keyword>